<gene>
    <name evidence="2" type="ORF">TRSC58_05773</name>
</gene>
<comment type="caution">
    <text evidence="2">The sequence shown here is derived from an EMBL/GenBank/DDBJ whole genome shotgun (WGS) entry which is preliminary data.</text>
</comment>
<reference evidence="2 3" key="1">
    <citation type="submission" date="2013-07" db="EMBL/GenBank/DDBJ databases">
        <authorList>
            <person name="Stoco P.H."/>
            <person name="Wagner G."/>
            <person name="Gerber A."/>
            <person name="Zaha A."/>
            <person name="Thompson C."/>
            <person name="Bartholomeu D.C."/>
            <person name="Luckemeyer D.D."/>
            <person name="Bahia D."/>
            <person name="Loreto E."/>
            <person name="Prestes E.B."/>
            <person name="Lima F.M."/>
            <person name="Rodrigues-Luiz G."/>
            <person name="Vallejo G.A."/>
            <person name="Filho J.F."/>
            <person name="Monteiro K.M."/>
            <person name="Tyler K.M."/>
            <person name="de Almeida L.G."/>
            <person name="Ortiz M.F."/>
            <person name="Siervo M.A."/>
            <person name="de Moraes M.H."/>
            <person name="Cunha O.L."/>
            <person name="Mendonca-Neto R."/>
            <person name="Silva R."/>
            <person name="Teixeira S.M."/>
            <person name="Murta S.M."/>
            <person name="Sincero T.C."/>
            <person name="Mendes T.A."/>
            <person name="Urmenyi T.P."/>
            <person name="Silva V.G."/>
            <person name="da Rocha W.D."/>
            <person name="Andersson B."/>
            <person name="Romanha A.J."/>
            <person name="Steindel M."/>
            <person name="de Vasconcelos A.T."/>
            <person name="Grisard E.C."/>
        </authorList>
    </citation>
    <scope>NUCLEOTIDE SEQUENCE [LARGE SCALE GENOMIC DNA]</scope>
    <source>
        <strain evidence="2 3">SC58</strain>
    </source>
</reference>
<keyword evidence="3" id="KW-1185">Reference proteome</keyword>
<proteinExistence type="predicted"/>
<evidence type="ECO:0000313" key="2">
    <source>
        <dbReference type="EMBL" id="ESL06551.1"/>
    </source>
</evidence>
<dbReference type="EMBL" id="AUPL01005773">
    <property type="protein sequence ID" value="ESL06551.1"/>
    <property type="molecule type" value="Genomic_DNA"/>
</dbReference>
<evidence type="ECO:0000313" key="3">
    <source>
        <dbReference type="Proteomes" id="UP000031737"/>
    </source>
</evidence>
<feature type="region of interest" description="Disordered" evidence="1">
    <location>
        <begin position="1"/>
        <end position="50"/>
    </location>
</feature>
<dbReference type="VEuPathDB" id="TriTrypDB:TRSC58_05773"/>
<protein>
    <submittedName>
        <fullName evidence="2">Uncharacterized protein</fullName>
    </submittedName>
</protein>
<sequence length="287" mass="31374">MRRGDAAVAGGPNNSGEKKKNKTQTHLSGAGTGRMGKKGTLPGRVPAPTLPHDLKLDNIVSPSARIGVTQQHVMSIDKEFSLTSPVMGTATSSEAGSRNCAMIADPWVVFQPSPPPALLGWAPPQETTSESSDAQGATRFFLPRTTKNGLTEMPRMTNAFQIGHKFLTRKTGGGEGCVGNCYGGNAQRLELRFASPSEKKRDFTRPADPFAEAMRRLEEEHHRRFRRVLYRLQQMYPDPWWRLQSSAYYDAGAPEVLACDDSLLFSRVAGDVRDGGVMWLSLNGVTP</sequence>
<organism evidence="2 3">
    <name type="scientific">Trypanosoma rangeli SC58</name>
    <dbReference type="NCBI Taxonomy" id="429131"/>
    <lineage>
        <taxon>Eukaryota</taxon>
        <taxon>Discoba</taxon>
        <taxon>Euglenozoa</taxon>
        <taxon>Kinetoplastea</taxon>
        <taxon>Metakinetoplastina</taxon>
        <taxon>Trypanosomatida</taxon>
        <taxon>Trypanosomatidae</taxon>
        <taxon>Trypanosoma</taxon>
        <taxon>Herpetosoma</taxon>
    </lineage>
</organism>
<evidence type="ECO:0000256" key="1">
    <source>
        <dbReference type="SAM" id="MobiDB-lite"/>
    </source>
</evidence>
<dbReference type="Proteomes" id="UP000031737">
    <property type="component" value="Unassembled WGS sequence"/>
</dbReference>
<accession>A0A061IXG5</accession>
<dbReference type="AlphaFoldDB" id="A0A061IXG5"/>
<dbReference type="OrthoDB" id="245962at2759"/>
<name>A0A061IXG5_TRYRA</name>